<dbReference type="AlphaFoldDB" id="A0AAW9HAE1"/>
<organism evidence="6 9">
    <name type="scientific">Actinotignum timonense</name>
    <dbReference type="NCBI Taxonomy" id="1870995"/>
    <lineage>
        <taxon>Bacteria</taxon>
        <taxon>Bacillati</taxon>
        <taxon>Actinomycetota</taxon>
        <taxon>Actinomycetes</taxon>
        <taxon>Actinomycetales</taxon>
        <taxon>Actinomycetaceae</taxon>
        <taxon>Actinotignum</taxon>
    </lineage>
</organism>
<dbReference type="SUPFAM" id="SSF46785">
    <property type="entry name" value="Winged helix' DNA-binding domain"/>
    <property type="match status" value="1"/>
</dbReference>
<dbReference type="Proteomes" id="UP001288320">
    <property type="component" value="Unassembled WGS sequence"/>
</dbReference>
<feature type="domain" description="HTH gntR-type" evidence="5">
    <location>
        <begin position="3"/>
        <end position="70"/>
    </location>
</feature>
<name>A0AAW9HAE1_9ACTO</name>
<evidence type="ECO:0000313" key="9">
    <source>
        <dbReference type="Proteomes" id="UP001288320"/>
    </source>
</evidence>
<dbReference type="GO" id="GO:0003677">
    <property type="term" value="F:DNA binding"/>
    <property type="evidence" value="ECO:0007669"/>
    <property type="project" value="UniProtKB-KW"/>
</dbReference>
<dbReference type="RefSeq" id="WP_087069931.1">
    <property type="nucleotide sequence ID" value="NZ_CAUPFC010000004.1"/>
</dbReference>
<dbReference type="GO" id="GO:0003700">
    <property type="term" value="F:DNA-binding transcription factor activity"/>
    <property type="evidence" value="ECO:0007669"/>
    <property type="project" value="InterPro"/>
</dbReference>
<dbReference type="EMBL" id="JAWNFY010000004">
    <property type="protein sequence ID" value="MDY5145741.1"/>
    <property type="molecule type" value="Genomic_DNA"/>
</dbReference>
<reference evidence="6 8" key="1">
    <citation type="submission" date="2023-10" db="EMBL/GenBank/DDBJ databases">
        <title>Whole Genome based description of the genera Actinobaculum and Actinotignum reveals a complex phylogenetic relationship within the species included in the genus Actinotignum.</title>
        <authorList>
            <person name="Jensen C.S."/>
            <person name="Dargis R."/>
            <person name="Kemp M."/>
            <person name="Christensen J.J."/>
        </authorList>
    </citation>
    <scope>NUCLEOTIDE SEQUENCE</scope>
    <source>
        <strain evidence="7 8">SLA_B089</strain>
        <strain evidence="6">SLA_B245</strain>
    </source>
</reference>
<evidence type="ECO:0000313" key="6">
    <source>
        <dbReference type="EMBL" id="MDY5140085.1"/>
    </source>
</evidence>
<dbReference type="PANTHER" id="PTHR43537">
    <property type="entry name" value="TRANSCRIPTIONAL REGULATOR, GNTR FAMILY"/>
    <property type="match status" value="1"/>
</dbReference>
<keyword evidence="1" id="KW-0805">Transcription regulation</keyword>
<dbReference type="PROSITE" id="PS50949">
    <property type="entry name" value="HTH_GNTR"/>
    <property type="match status" value="1"/>
</dbReference>
<keyword evidence="3" id="KW-0804">Transcription</keyword>
<feature type="region of interest" description="Disordered" evidence="4">
    <location>
        <begin position="150"/>
        <end position="171"/>
    </location>
</feature>
<dbReference type="EMBL" id="JAWNFV010000003">
    <property type="protein sequence ID" value="MDY5140085.1"/>
    <property type="molecule type" value="Genomic_DNA"/>
</dbReference>
<evidence type="ECO:0000256" key="2">
    <source>
        <dbReference type="ARBA" id="ARBA00023125"/>
    </source>
</evidence>
<dbReference type="InterPro" id="IPR036388">
    <property type="entry name" value="WH-like_DNA-bd_sf"/>
</dbReference>
<protein>
    <submittedName>
        <fullName evidence="6">GntR family transcriptional regulator</fullName>
    </submittedName>
</protein>
<sequence>MARRLADDLADHLRERILSGNIAPGERLAEAAIAEEYSVARSTARIAVESLIADGLVEREARKHPRVVTVDGFEIPEIVALLEISESLALARIMAGHPDLRPLRAARGEQPSRVLHTLVEVSGSKRLEALHRPLTFHTMLYAASRAEARGADASRSNASRTGAVRSDAGRADSVLEQAQDRLIDAVLLGQESAWEALRALQRARQARLGVDAGAVLAHTGGVTPQKAR</sequence>
<evidence type="ECO:0000256" key="3">
    <source>
        <dbReference type="ARBA" id="ARBA00023163"/>
    </source>
</evidence>
<accession>A0AAW9HAE1</accession>
<dbReference type="CDD" id="cd07377">
    <property type="entry name" value="WHTH_GntR"/>
    <property type="match status" value="1"/>
</dbReference>
<dbReference type="GeneID" id="92813554"/>
<proteinExistence type="predicted"/>
<dbReference type="SMART" id="SM00345">
    <property type="entry name" value="HTH_GNTR"/>
    <property type="match status" value="1"/>
</dbReference>
<dbReference type="InterPro" id="IPR000524">
    <property type="entry name" value="Tscrpt_reg_HTH_GntR"/>
</dbReference>
<keyword evidence="2" id="KW-0238">DNA-binding</keyword>
<gene>
    <name evidence="6" type="ORF">R6G74_01970</name>
    <name evidence="7" type="ORF">R6P33_01720</name>
</gene>
<comment type="caution">
    <text evidence="6">The sequence shown here is derived from an EMBL/GenBank/DDBJ whole genome shotgun (WGS) entry which is preliminary data.</text>
</comment>
<keyword evidence="8" id="KW-1185">Reference proteome</keyword>
<evidence type="ECO:0000256" key="1">
    <source>
        <dbReference type="ARBA" id="ARBA00023015"/>
    </source>
</evidence>
<dbReference type="Proteomes" id="UP001284901">
    <property type="component" value="Unassembled WGS sequence"/>
</dbReference>
<evidence type="ECO:0000313" key="8">
    <source>
        <dbReference type="Proteomes" id="UP001284901"/>
    </source>
</evidence>
<evidence type="ECO:0000256" key="4">
    <source>
        <dbReference type="SAM" id="MobiDB-lite"/>
    </source>
</evidence>
<dbReference type="PANTHER" id="PTHR43537:SF24">
    <property type="entry name" value="GLUCONATE OPERON TRANSCRIPTIONAL REPRESSOR"/>
    <property type="match status" value="1"/>
</dbReference>
<dbReference type="InterPro" id="IPR036390">
    <property type="entry name" value="WH_DNA-bd_sf"/>
</dbReference>
<evidence type="ECO:0000313" key="7">
    <source>
        <dbReference type="EMBL" id="MDY5145741.1"/>
    </source>
</evidence>
<evidence type="ECO:0000259" key="5">
    <source>
        <dbReference type="PROSITE" id="PS50949"/>
    </source>
</evidence>
<dbReference type="Gene3D" id="1.10.10.10">
    <property type="entry name" value="Winged helix-like DNA-binding domain superfamily/Winged helix DNA-binding domain"/>
    <property type="match status" value="1"/>
</dbReference>
<dbReference type="Pfam" id="PF00392">
    <property type="entry name" value="GntR"/>
    <property type="match status" value="1"/>
</dbReference>